<evidence type="ECO:0000313" key="3">
    <source>
        <dbReference type="Proteomes" id="UP000572007"/>
    </source>
</evidence>
<keyword evidence="3" id="KW-1185">Reference proteome</keyword>
<dbReference type="Proteomes" id="UP000572007">
    <property type="component" value="Unassembled WGS sequence"/>
</dbReference>
<name>A0A846WDN0_9NOCA</name>
<dbReference type="RefSeq" id="WP_067641740.1">
    <property type="nucleotide sequence ID" value="NZ_JAAXOM010000010.1"/>
</dbReference>
<organism evidence="2 3">
    <name type="scientific">Nocardia coubleae</name>
    <dbReference type="NCBI Taxonomy" id="356147"/>
    <lineage>
        <taxon>Bacteria</taxon>
        <taxon>Bacillati</taxon>
        <taxon>Actinomycetota</taxon>
        <taxon>Actinomycetes</taxon>
        <taxon>Mycobacteriales</taxon>
        <taxon>Nocardiaceae</taxon>
        <taxon>Nocardia</taxon>
    </lineage>
</organism>
<feature type="region of interest" description="Disordered" evidence="1">
    <location>
        <begin position="262"/>
        <end position="300"/>
    </location>
</feature>
<protein>
    <submittedName>
        <fullName evidence="2">Uncharacterized protein</fullName>
    </submittedName>
</protein>
<comment type="caution">
    <text evidence="2">The sequence shown here is derived from an EMBL/GenBank/DDBJ whole genome shotgun (WGS) entry which is preliminary data.</text>
</comment>
<dbReference type="EMBL" id="JAAXOM010000010">
    <property type="protein sequence ID" value="NKX91245.1"/>
    <property type="molecule type" value="Genomic_DNA"/>
</dbReference>
<sequence>MAISMWDGAGEMFEPNPVQAKLLKAVQNLASDNQHLIDQSRTVGSQGLSPMALAHLDIGRRTRENLEAIATAVGVPKSVIDYTRACGERGHRWAPGQPLLSTEAIDRDTLLRGHRRAVAELQTMAGVGAAAARQGDLSRAGFSAFRRVMGVSWQQVGAVGHTLGLTTVEQQHAWEPTPRAWTEQVAHALSKLDRAELSARWQAVIDTDFATVSMPVMVLQAAGITPDDINRQLPVLPDRMVELAAAALEPRPTERVVGGVDIDAAIEATGTGAHTEHDPTDPRPGPTPDQHTGPEIGPGP</sequence>
<evidence type="ECO:0000256" key="1">
    <source>
        <dbReference type="SAM" id="MobiDB-lite"/>
    </source>
</evidence>
<gene>
    <name evidence="2" type="ORF">HGA10_28570</name>
</gene>
<proteinExistence type="predicted"/>
<reference evidence="2 3" key="1">
    <citation type="submission" date="2020-04" db="EMBL/GenBank/DDBJ databases">
        <title>MicrobeNet Type strains.</title>
        <authorList>
            <person name="Nicholson A.C."/>
        </authorList>
    </citation>
    <scope>NUCLEOTIDE SEQUENCE [LARGE SCALE GENOMIC DNA]</scope>
    <source>
        <strain evidence="2 3">DSM 44960</strain>
    </source>
</reference>
<accession>A0A846WDN0</accession>
<evidence type="ECO:0000313" key="2">
    <source>
        <dbReference type="EMBL" id="NKX91245.1"/>
    </source>
</evidence>
<dbReference type="AlphaFoldDB" id="A0A846WDN0"/>